<feature type="domain" description="Spermatogenesis-associated protein 20-like TRX" evidence="1">
    <location>
        <begin position="4"/>
        <end position="162"/>
    </location>
</feature>
<sequence>MSHNRLGTETSPYLLQHKDNPVHWWPWGDEAFAEARARNVPVLLSIGYAACHWCHVMAHESFEHPEIAARMNAMFVNIKVDREERPDVDALYMAALGLMGEQGGWPMTMFLTPDGTPFTGGTYFPPTARFGRPGFPEVLDRVAAIFHAGDGRVDSAAASLRDGLAANARVGADGGSAPVPTVADLDGWARSLAGHVDPDHGGLSGAPKFPMAYAFAFLWRAHRRTGEAMLGDAVRRTLERMCQGGIWDHLGGGLARYSTDDRWLAPHFEKMLYDNAQHIDLLTRLWTADRTPLFRTRVEETVAWLDREMRAANGAFAAALDADSEGEEGRFYVWREAEIDAVLGDDPATLALFKQAYDVAPGGNWEGKVILNRSGSQPTPAVDETEDAVEARLAAARAVLWQRRETRVHPSRDDKVLADWTGLTITALVRAGLAFDRPDWVARAAEAFQGVTDTMTWTDAEGRSRLGHAWRLDKLKRAAVLDDYAHMTQAALTLEEATGEARYRTWAETWVETAVALYHDAEAGGFYLTAADADDLIVRSKTAVDNPTPSGNGTLAVALARLYLLTGEARYRDLAEGTVRAFAGVLTRLFPHTATLLEALELLERGQHVVLVGASDDADVQALVRSVVESPADGIVLARHDPDTPVPAGHPAHGKGMVAGRATAYVCRGAVCSAPVTDAETLAARLVA</sequence>
<comment type="caution">
    <text evidence="2">The sequence shown here is derived from an EMBL/GenBank/DDBJ whole genome shotgun (WGS) entry which is preliminary data.</text>
</comment>
<dbReference type="SUPFAM" id="SSF52833">
    <property type="entry name" value="Thioredoxin-like"/>
    <property type="match status" value="1"/>
</dbReference>
<dbReference type="Gene3D" id="1.50.10.20">
    <property type="match status" value="1"/>
</dbReference>
<keyword evidence="3" id="KW-1185">Reference proteome</keyword>
<dbReference type="RefSeq" id="WP_150061768.1">
    <property type="nucleotide sequence ID" value="NZ_JACHII010000007.1"/>
</dbReference>
<dbReference type="InterPro" id="IPR004879">
    <property type="entry name" value="Ssp411-like_TRX"/>
</dbReference>
<proteinExistence type="predicted"/>
<dbReference type="GO" id="GO:0005975">
    <property type="term" value="P:carbohydrate metabolic process"/>
    <property type="evidence" value="ECO:0007669"/>
    <property type="project" value="InterPro"/>
</dbReference>
<evidence type="ECO:0000259" key="1">
    <source>
        <dbReference type="Pfam" id="PF03190"/>
    </source>
</evidence>
<protein>
    <submittedName>
        <fullName evidence="2">Thioredoxin domain-containing protein</fullName>
    </submittedName>
</protein>
<organism evidence="2 3">
    <name type="scientific">Roseospira marina</name>
    <dbReference type="NCBI Taxonomy" id="140057"/>
    <lineage>
        <taxon>Bacteria</taxon>
        <taxon>Pseudomonadati</taxon>
        <taxon>Pseudomonadota</taxon>
        <taxon>Alphaproteobacteria</taxon>
        <taxon>Rhodospirillales</taxon>
        <taxon>Rhodospirillaceae</taxon>
        <taxon>Roseospira</taxon>
    </lineage>
</organism>
<dbReference type="AlphaFoldDB" id="A0A5M6IDA7"/>
<dbReference type="PANTHER" id="PTHR42899">
    <property type="entry name" value="SPERMATOGENESIS-ASSOCIATED PROTEIN 20"/>
    <property type="match status" value="1"/>
</dbReference>
<dbReference type="InterPro" id="IPR036249">
    <property type="entry name" value="Thioredoxin-like_sf"/>
</dbReference>
<dbReference type="PANTHER" id="PTHR42899:SF1">
    <property type="entry name" value="SPERMATOGENESIS-ASSOCIATED PROTEIN 20"/>
    <property type="match status" value="1"/>
</dbReference>
<dbReference type="InterPro" id="IPR008928">
    <property type="entry name" value="6-hairpin_glycosidase_sf"/>
</dbReference>
<reference evidence="2 3" key="1">
    <citation type="submission" date="2019-09" db="EMBL/GenBank/DDBJ databases">
        <title>Genome sequence of Roseospira marina, one of the more divergent members of the non-sulfur purple photosynthetic bacterial family, the Rhodospirillaceae.</title>
        <authorList>
            <person name="Meyer T."/>
            <person name="Kyndt J."/>
        </authorList>
    </citation>
    <scope>NUCLEOTIDE SEQUENCE [LARGE SCALE GENOMIC DNA]</scope>
    <source>
        <strain evidence="2 3">DSM 15113</strain>
    </source>
</reference>
<dbReference type="EMBL" id="VWPJ01000005">
    <property type="protein sequence ID" value="KAA5606246.1"/>
    <property type="molecule type" value="Genomic_DNA"/>
</dbReference>
<accession>A0A5M6IDA7</accession>
<dbReference type="Proteomes" id="UP000324065">
    <property type="component" value="Unassembled WGS sequence"/>
</dbReference>
<evidence type="ECO:0000313" key="3">
    <source>
        <dbReference type="Proteomes" id="UP000324065"/>
    </source>
</evidence>
<dbReference type="PIRSF" id="PIRSF006402">
    <property type="entry name" value="UCP006402_thioredoxin"/>
    <property type="match status" value="1"/>
</dbReference>
<gene>
    <name evidence="2" type="ORF">F1188_07445</name>
</gene>
<dbReference type="CDD" id="cd02955">
    <property type="entry name" value="SSP411"/>
    <property type="match status" value="1"/>
</dbReference>
<dbReference type="SUPFAM" id="SSF48208">
    <property type="entry name" value="Six-hairpin glycosidases"/>
    <property type="match status" value="1"/>
</dbReference>
<dbReference type="InterPro" id="IPR024705">
    <property type="entry name" value="Ssp411"/>
</dbReference>
<name>A0A5M6IDA7_9PROT</name>
<evidence type="ECO:0000313" key="2">
    <source>
        <dbReference type="EMBL" id="KAA5606246.1"/>
    </source>
</evidence>
<dbReference type="OrthoDB" id="9762614at2"/>
<dbReference type="Pfam" id="PF03190">
    <property type="entry name" value="Thioredox_DsbH"/>
    <property type="match status" value="1"/>
</dbReference>
<dbReference type="Gene3D" id="3.40.30.10">
    <property type="entry name" value="Glutaredoxin"/>
    <property type="match status" value="1"/>
</dbReference>